<organism evidence="2 3">
    <name type="scientific">Natronospira elongata</name>
    <dbReference type="NCBI Taxonomy" id="3110268"/>
    <lineage>
        <taxon>Bacteria</taxon>
        <taxon>Pseudomonadati</taxon>
        <taxon>Pseudomonadota</taxon>
        <taxon>Gammaproteobacteria</taxon>
        <taxon>Natronospirales</taxon>
        <taxon>Natronospiraceae</taxon>
        <taxon>Natronospira</taxon>
    </lineage>
</organism>
<accession>A0AAP6MM84</accession>
<dbReference type="EMBL" id="JAYGII010000005">
    <property type="protein sequence ID" value="MEA5444956.1"/>
    <property type="molecule type" value="Genomic_DNA"/>
</dbReference>
<protein>
    <recommendedName>
        <fullName evidence="4">MSHA biogenesis protein MshK</fullName>
    </recommendedName>
</protein>
<evidence type="ECO:0000313" key="3">
    <source>
        <dbReference type="Proteomes" id="UP001302316"/>
    </source>
</evidence>
<sequence length="98" mass="10668">MIWAMPATAEEDDPMRPPTDRGEQPATAAAPSWDLTSVLISERRRLAVINDQLVRAGANVDGARVVRIEADHVVIRHAGGEQRLSLRAGLSISRSSEQ</sequence>
<dbReference type="Gene3D" id="2.30.30.830">
    <property type="match status" value="1"/>
</dbReference>
<evidence type="ECO:0008006" key="4">
    <source>
        <dbReference type="Google" id="ProtNLM"/>
    </source>
</evidence>
<dbReference type="Proteomes" id="UP001302316">
    <property type="component" value="Unassembled WGS sequence"/>
</dbReference>
<keyword evidence="3" id="KW-1185">Reference proteome</keyword>
<name>A0AAP6MM84_9GAMM</name>
<proteinExistence type="predicted"/>
<feature type="region of interest" description="Disordered" evidence="1">
    <location>
        <begin position="1"/>
        <end position="30"/>
    </location>
</feature>
<gene>
    <name evidence="2" type="ORF">VCB98_03885</name>
</gene>
<evidence type="ECO:0000313" key="2">
    <source>
        <dbReference type="EMBL" id="MEA5444956.1"/>
    </source>
</evidence>
<dbReference type="AlphaFoldDB" id="A0AAP6MM84"/>
<feature type="compositionally biased region" description="Basic and acidic residues" evidence="1">
    <location>
        <begin position="14"/>
        <end position="23"/>
    </location>
</feature>
<evidence type="ECO:0000256" key="1">
    <source>
        <dbReference type="SAM" id="MobiDB-lite"/>
    </source>
</evidence>
<reference evidence="2 3" key="1">
    <citation type="submission" date="2023-12" db="EMBL/GenBank/DDBJ databases">
        <title>Whole-genome sequencing of halo(alkali)philic microorganisms from hypersaline lakes.</title>
        <authorList>
            <person name="Sorokin D.Y."/>
            <person name="Merkel A.Y."/>
            <person name="Messina E."/>
            <person name="Yakimov M."/>
        </authorList>
    </citation>
    <scope>NUCLEOTIDE SEQUENCE [LARGE SCALE GENOMIC DNA]</scope>
    <source>
        <strain evidence="2 3">AB-CW1</strain>
    </source>
</reference>
<dbReference type="RefSeq" id="WP_346050585.1">
    <property type="nucleotide sequence ID" value="NZ_JAYGII010000005.1"/>
</dbReference>
<comment type="caution">
    <text evidence="2">The sequence shown here is derived from an EMBL/GenBank/DDBJ whole genome shotgun (WGS) entry which is preliminary data.</text>
</comment>